<keyword evidence="1" id="KW-0812">Transmembrane</keyword>
<feature type="transmembrane region" description="Helical" evidence="1">
    <location>
        <begin position="186"/>
        <end position="208"/>
    </location>
</feature>
<evidence type="ECO:0000313" key="2">
    <source>
        <dbReference type="EMBL" id="KAF7335105.1"/>
    </source>
</evidence>
<reference evidence="2" key="1">
    <citation type="submission" date="2020-05" db="EMBL/GenBank/DDBJ databases">
        <title>Mycena genomes resolve the evolution of fungal bioluminescence.</title>
        <authorList>
            <person name="Tsai I.J."/>
        </authorList>
    </citation>
    <scope>NUCLEOTIDE SEQUENCE</scope>
    <source>
        <strain evidence="2">CCC161011</strain>
    </source>
</reference>
<keyword evidence="3" id="KW-1185">Reference proteome</keyword>
<evidence type="ECO:0000313" key="3">
    <source>
        <dbReference type="Proteomes" id="UP000620124"/>
    </source>
</evidence>
<organism evidence="2 3">
    <name type="scientific">Mycena venus</name>
    <dbReference type="NCBI Taxonomy" id="2733690"/>
    <lineage>
        <taxon>Eukaryota</taxon>
        <taxon>Fungi</taxon>
        <taxon>Dikarya</taxon>
        <taxon>Basidiomycota</taxon>
        <taxon>Agaricomycotina</taxon>
        <taxon>Agaricomycetes</taxon>
        <taxon>Agaricomycetidae</taxon>
        <taxon>Agaricales</taxon>
        <taxon>Marasmiineae</taxon>
        <taxon>Mycenaceae</taxon>
        <taxon>Mycena</taxon>
    </lineage>
</organism>
<feature type="transmembrane region" description="Helical" evidence="1">
    <location>
        <begin position="228"/>
        <end position="248"/>
    </location>
</feature>
<gene>
    <name evidence="2" type="ORF">MVEN_02261100</name>
</gene>
<dbReference type="Proteomes" id="UP000620124">
    <property type="component" value="Unassembled WGS sequence"/>
</dbReference>
<protein>
    <submittedName>
        <fullName evidence="2">Uncharacterized protein</fullName>
    </submittedName>
</protein>
<dbReference type="AlphaFoldDB" id="A0A8H6X6R8"/>
<keyword evidence="1" id="KW-1133">Transmembrane helix</keyword>
<proteinExistence type="predicted"/>
<name>A0A8H6X6R8_9AGAR</name>
<feature type="transmembrane region" description="Helical" evidence="1">
    <location>
        <begin position="32"/>
        <end position="57"/>
    </location>
</feature>
<evidence type="ECO:0000256" key="1">
    <source>
        <dbReference type="SAM" id="Phobius"/>
    </source>
</evidence>
<keyword evidence="1" id="KW-0472">Membrane</keyword>
<dbReference type="EMBL" id="JACAZI010000025">
    <property type="protein sequence ID" value="KAF7335105.1"/>
    <property type="molecule type" value="Genomic_DNA"/>
</dbReference>
<dbReference type="OrthoDB" id="3025589at2759"/>
<sequence length="328" mass="36096">MITVTFPAHFLLITTMDYVVDPAEFAVPWAIMLDAISLTCTSLVLYGLYIVLFFFAIRALMQRDLPRRRALLITTSVMFFLGTCGAVGPVVMTSVTVRIVNGVVQRSSDLPRLVEILNILQLLDVVRSSMNNVVTDLLFLYRCYIIWGSKRKVLILPALCILATVVLNVLVCLKNPQGAYLIDTKAPFIMTLGTNLLLMFLTAGRIWYKGREVHTILGPAFRKKYNSALALILESGALYCFSLVVWVASLTTLNSTGEFAAVFAGVTGGLVIQIVNIAPTLILVRVGMGQDRIQATTAVSDRLPSGGSIRFRVPVNLEDESYPVVDIK</sequence>
<feature type="transmembrane region" description="Helical" evidence="1">
    <location>
        <begin position="69"/>
        <end position="99"/>
    </location>
</feature>
<feature type="transmembrane region" description="Helical" evidence="1">
    <location>
        <begin position="153"/>
        <end position="171"/>
    </location>
</feature>
<comment type="caution">
    <text evidence="2">The sequence shown here is derived from an EMBL/GenBank/DDBJ whole genome shotgun (WGS) entry which is preliminary data.</text>
</comment>
<feature type="transmembrane region" description="Helical" evidence="1">
    <location>
        <begin position="260"/>
        <end position="284"/>
    </location>
</feature>
<accession>A0A8H6X6R8</accession>